<organism evidence="4 5">
    <name type="scientific">Pendulispora brunnea</name>
    <dbReference type="NCBI Taxonomy" id="2905690"/>
    <lineage>
        <taxon>Bacteria</taxon>
        <taxon>Pseudomonadati</taxon>
        <taxon>Myxococcota</taxon>
        <taxon>Myxococcia</taxon>
        <taxon>Myxococcales</taxon>
        <taxon>Sorangiineae</taxon>
        <taxon>Pendulisporaceae</taxon>
        <taxon>Pendulispora</taxon>
    </lineage>
</organism>
<name>A0ABZ2KP19_9BACT</name>
<accession>A0ABZ2KP19</accession>
<dbReference type="Pfam" id="PF02302">
    <property type="entry name" value="PTS_IIB"/>
    <property type="match status" value="1"/>
</dbReference>
<feature type="domain" description="PTS EIIB type-2" evidence="3">
    <location>
        <begin position="9"/>
        <end position="99"/>
    </location>
</feature>
<keyword evidence="1" id="KW-0808">Transferase</keyword>
<protein>
    <submittedName>
        <fullName evidence="4">PTS sugar transporter subunit IIB</fullName>
    </submittedName>
</protein>
<evidence type="ECO:0000256" key="2">
    <source>
        <dbReference type="ARBA" id="ARBA00022683"/>
    </source>
</evidence>
<dbReference type="CDD" id="cd05566">
    <property type="entry name" value="PTS_IIB_galactitol"/>
    <property type="match status" value="1"/>
</dbReference>
<dbReference type="RefSeq" id="WP_394850050.1">
    <property type="nucleotide sequence ID" value="NZ_CP089982.1"/>
</dbReference>
<keyword evidence="2" id="KW-0598">Phosphotransferase system</keyword>
<keyword evidence="4" id="KW-0762">Sugar transport</keyword>
<dbReference type="InterPro" id="IPR003501">
    <property type="entry name" value="PTS_EIIB_2/3"/>
</dbReference>
<evidence type="ECO:0000259" key="3">
    <source>
        <dbReference type="PROSITE" id="PS51099"/>
    </source>
</evidence>
<keyword evidence="4" id="KW-0813">Transport</keyword>
<dbReference type="Gene3D" id="3.40.50.2300">
    <property type="match status" value="1"/>
</dbReference>
<dbReference type="PROSITE" id="PS51099">
    <property type="entry name" value="PTS_EIIB_TYPE_2"/>
    <property type="match status" value="1"/>
</dbReference>
<reference evidence="4 5" key="1">
    <citation type="submission" date="2021-12" db="EMBL/GenBank/DDBJ databases">
        <title>Discovery of the Pendulisporaceae a myxobacterial family with distinct sporulation behavior and unique specialized metabolism.</title>
        <authorList>
            <person name="Garcia R."/>
            <person name="Popoff A."/>
            <person name="Bader C.D."/>
            <person name="Loehr J."/>
            <person name="Walesch S."/>
            <person name="Walt C."/>
            <person name="Boldt J."/>
            <person name="Bunk B."/>
            <person name="Haeckl F.J.F.P.J."/>
            <person name="Gunesch A.P."/>
            <person name="Birkelbach J."/>
            <person name="Nuebel U."/>
            <person name="Pietschmann T."/>
            <person name="Bach T."/>
            <person name="Mueller R."/>
        </authorList>
    </citation>
    <scope>NUCLEOTIDE SEQUENCE [LARGE SCALE GENOMIC DNA]</scope>
    <source>
        <strain evidence="4 5">MSr12523</strain>
    </source>
</reference>
<dbReference type="InterPro" id="IPR013011">
    <property type="entry name" value="PTS_EIIB_2"/>
</dbReference>
<evidence type="ECO:0000313" key="5">
    <source>
        <dbReference type="Proteomes" id="UP001379533"/>
    </source>
</evidence>
<dbReference type="EMBL" id="CP089982">
    <property type="protein sequence ID" value="WXA99412.1"/>
    <property type="molecule type" value="Genomic_DNA"/>
</dbReference>
<sequence length="99" mass="10550">MLGDSWSVKKILVACGSGIATSTVVVQKLGELLRARGLFVRIEQCKASEVESKISGFDLVVSTTEVGDSKGKPIVRTVSFLTGIGIDKDIERIVKLLSA</sequence>
<evidence type="ECO:0000313" key="4">
    <source>
        <dbReference type="EMBL" id="WXA99412.1"/>
    </source>
</evidence>
<gene>
    <name evidence="4" type="ORF">LZC95_21645</name>
</gene>
<dbReference type="InterPro" id="IPR036095">
    <property type="entry name" value="PTS_EIIB-like_sf"/>
</dbReference>
<proteinExistence type="predicted"/>
<dbReference type="Proteomes" id="UP001379533">
    <property type="component" value="Chromosome"/>
</dbReference>
<evidence type="ECO:0000256" key="1">
    <source>
        <dbReference type="ARBA" id="ARBA00022679"/>
    </source>
</evidence>
<dbReference type="SUPFAM" id="SSF52794">
    <property type="entry name" value="PTS system IIB component-like"/>
    <property type="match status" value="1"/>
</dbReference>
<keyword evidence="5" id="KW-1185">Reference proteome</keyword>